<protein>
    <submittedName>
        <fullName evidence="1">Uncharacterized protein</fullName>
    </submittedName>
</protein>
<dbReference type="HOGENOM" id="CLU_624322_0_0_1"/>
<comment type="caution">
    <text evidence="1">The sequence shown here is derived from an EMBL/GenBank/DDBJ whole genome shotgun (WGS) entry which is preliminary data.</text>
</comment>
<proteinExistence type="predicted"/>
<name>G4TKI4_SERID</name>
<sequence>MPDWPTDILGLVLGHLWHLHTTSWDQEFRPEAFRRFFIAYALVARAWTIYAQRYVYRVVHLTWDSHMSSFILGVTHPIRGQALQDAIRVLDVTLSHSRLGIPVAKLDKLLKNTPNLVELRLRIGPEVNTLFLKVPQKQRLESAFKALRPTLRALQVSLDERRTKSQIMEHIQHLVDFATLDFVSIMWPGKHVELPANLLDKDKWDVRSSSWARVPWPLETTAIDMPIGLLLAAREKQDASPEEKGNLYVYPSALRVYSYRYEERPVFVDLLGPFLRTVLFQSDFRSARWSKLSDSVARACPNLDRMIILDCHTGGSSIYWNGYPVSIMYVLEPQDWHKGPAITTKNDLDEILNEHEDEKGSQLLEIGGMVETASHYVQFRRRWGQIPVRPFCRRLPVFDERLPSHAFSGIEDTRDTTKLAWDYSWIWAEPVVPVPGNLIVALRQPSTANDDS</sequence>
<evidence type="ECO:0000313" key="1">
    <source>
        <dbReference type="EMBL" id="CCA71834.1"/>
    </source>
</evidence>
<organism evidence="1 2">
    <name type="scientific">Serendipita indica (strain DSM 11827)</name>
    <name type="common">Root endophyte fungus</name>
    <name type="synonym">Piriformospora indica</name>
    <dbReference type="NCBI Taxonomy" id="1109443"/>
    <lineage>
        <taxon>Eukaryota</taxon>
        <taxon>Fungi</taxon>
        <taxon>Dikarya</taxon>
        <taxon>Basidiomycota</taxon>
        <taxon>Agaricomycotina</taxon>
        <taxon>Agaricomycetes</taxon>
        <taxon>Sebacinales</taxon>
        <taxon>Serendipitaceae</taxon>
        <taxon>Serendipita</taxon>
    </lineage>
</organism>
<dbReference type="OrthoDB" id="3251745at2759"/>
<dbReference type="InParanoid" id="G4TKI4"/>
<dbReference type="EMBL" id="CAFZ01000136">
    <property type="protein sequence ID" value="CCA71834.1"/>
    <property type="molecule type" value="Genomic_DNA"/>
</dbReference>
<evidence type="ECO:0000313" key="2">
    <source>
        <dbReference type="Proteomes" id="UP000007148"/>
    </source>
</evidence>
<accession>G4TKI4</accession>
<reference evidence="1 2" key="1">
    <citation type="journal article" date="2011" name="PLoS Pathog.">
        <title>Endophytic Life Strategies Decoded by Genome and Transcriptome Analyses of the Mutualistic Root Symbiont Piriformospora indica.</title>
        <authorList>
            <person name="Zuccaro A."/>
            <person name="Lahrmann U."/>
            <person name="Guldener U."/>
            <person name="Langen G."/>
            <person name="Pfiffi S."/>
            <person name="Biedenkopf D."/>
            <person name="Wong P."/>
            <person name="Samans B."/>
            <person name="Grimm C."/>
            <person name="Basiewicz M."/>
            <person name="Murat C."/>
            <person name="Martin F."/>
            <person name="Kogel K.H."/>
        </authorList>
    </citation>
    <scope>NUCLEOTIDE SEQUENCE [LARGE SCALE GENOMIC DNA]</scope>
    <source>
        <strain evidence="1 2">DSM 11827</strain>
    </source>
</reference>
<gene>
    <name evidence="1" type="ORF">PIIN_05769</name>
</gene>
<dbReference type="Proteomes" id="UP000007148">
    <property type="component" value="Unassembled WGS sequence"/>
</dbReference>
<keyword evidence="2" id="KW-1185">Reference proteome</keyword>
<dbReference type="AlphaFoldDB" id="G4TKI4"/>